<feature type="region of interest" description="Disordered" evidence="5">
    <location>
        <begin position="47"/>
        <end position="100"/>
    </location>
</feature>
<dbReference type="GO" id="GO:0016020">
    <property type="term" value="C:membrane"/>
    <property type="evidence" value="ECO:0007669"/>
    <property type="project" value="UniProtKB-SubCell"/>
</dbReference>
<keyword evidence="3" id="KW-1133">Transmembrane helix</keyword>
<feature type="domain" description="TonB C-terminal" evidence="6">
    <location>
        <begin position="128"/>
        <end position="219"/>
    </location>
</feature>
<keyword evidence="2" id="KW-0812">Transmembrane</keyword>
<dbReference type="Gene3D" id="3.30.1150.10">
    <property type="match status" value="1"/>
</dbReference>
<comment type="caution">
    <text evidence="7">The sequence shown here is derived from an EMBL/GenBank/DDBJ whole genome shotgun (WGS) entry which is preliminary data.</text>
</comment>
<proteinExistence type="predicted"/>
<dbReference type="PROSITE" id="PS52015">
    <property type="entry name" value="TONB_CTD"/>
    <property type="match status" value="1"/>
</dbReference>
<evidence type="ECO:0000256" key="1">
    <source>
        <dbReference type="ARBA" id="ARBA00004167"/>
    </source>
</evidence>
<reference evidence="7" key="1">
    <citation type="journal article" date="2020" name="mSystems">
        <title>Genome- and Community-Level Interaction Insights into Carbon Utilization and Element Cycling Functions of Hydrothermarchaeota in Hydrothermal Sediment.</title>
        <authorList>
            <person name="Zhou Z."/>
            <person name="Liu Y."/>
            <person name="Xu W."/>
            <person name="Pan J."/>
            <person name="Luo Z.H."/>
            <person name="Li M."/>
        </authorList>
    </citation>
    <scope>NUCLEOTIDE SEQUENCE [LARGE SCALE GENOMIC DNA]</scope>
    <source>
        <strain evidence="7">SpSt-381</strain>
    </source>
</reference>
<evidence type="ECO:0000313" key="7">
    <source>
        <dbReference type="EMBL" id="HGZ42056.1"/>
    </source>
</evidence>
<dbReference type="NCBIfam" id="TIGR01352">
    <property type="entry name" value="tonB_Cterm"/>
    <property type="match status" value="1"/>
</dbReference>
<feature type="compositionally biased region" description="Basic and acidic residues" evidence="5">
    <location>
        <begin position="56"/>
        <end position="91"/>
    </location>
</feature>
<name>A0A832I1L4_UNCEI</name>
<gene>
    <name evidence="7" type="ORF">ENR23_01290</name>
</gene>
<accession>A0A832I1L4</accession>
<evidence type="ECO:0000256" key="3">
    <source>
        <dbReference type="ARBA" id="ARBA00022989"/>
    </source>
</evidence>
<dbReference type="SUPFAM" id="SSF74653">
    <property type="entry name" value="TolA/TonB C-terminal domain"/>
    <property type="match status" value="1"/>
</dbReference>
<evidence type="ECO:0000259" key="6">
    <source>
        <dbReference type="PROSITE" id="PS52015"/>
    </source>
</evidence>
<dbReference type="InterPro" id="IPR037682">
    <property type="entry name" value="TonB_C"/>
</dbReference>
<dbReference type="Pfam" id="PF13103">
    <property type="entry name" value="TonB_2"/>
    <property type="match status" value="1"/>
</dbReference>
<evidence type="ECO:0000256" key="4">
    <source>
        <dbReference type="ARBA" id="ARBA00023136"/>
    </source>
</evidence>
<keyword evidence="4" id="KW-0472">Membrane</keyword>
<organism evidence="7">
    <name type="scientific">Eiseniibacteriota bacterium</name>
    <dbReference type="NCBI Taxonomy" id="2212470"/>
    <lineage>
        <taxon>Bacteria</taxon>
        <taxon>Candidatus Eiseniibacteriota</taxon>
    </lineage>
</organism>
<evidence type="ECO:0000256" key="5">
    <source>
        <dbReference type="SAM" id="MobiDB-lite"/>
    </source>
</evidence>
<dbReference type="AlphaFoldDB" id="A0A832I1L4"/>
<dbReference type="EMBL" id="DSQF01000002">
    <property type="protein sequence ID" value="HGZ42056.1"/>
    <property type="molecule type" value="Genomic_DNA"/>
</dbReference>
<sequence length="219" mass="23225">MRGAVLGSAVVHLALVAVLFVVRGPAQRIVAMPESIEVALVDPSALARPRPPAPEPVRESPRPPDLKPSEETGVRMDAPRRPKRADPKVEAPARPAEPAEPAAALPYAPVGGGLRGQIALDADFAFTYYLLLIRNRIGAMWSPPAGLATGGQPVRATVYFRIGRDGRLSGVRLSQASGAEFFDRSALRAVLLSDPMPPLPAGYDAPELGVHFGFEYAAP</sequence>
<comment type="subcellular location">
    <subcellularLocation>
        <location evidence="1">Membrane</location>
        <topology evidence="1">Single-pass membrane protein</topology>
    </subcellularLocation>
</comment>
<dbReference type="InterPro" id="IPR006260">
    <property type="entry name" value="TonB/TolA_C"/>
</dbReference>
<dbReference type="GO" id="GO:0055085">
    <property type="term" value="P:transmembrane transport"/>
    <property type="evidence" value="ECO:0007669"/>
    <property type="project" value="InterPro"/>
</dbReference>
<protein>
    <submittedName>
        <fullName evidence="7">TonB C-terminal domain-containing protein</fullName>
    </submittedName>
</protein>
<evidence type="ECO:0000256" key="2">
    <source>
        <dbReference type="ARBA" id="ARBA00022692"/>
    </source>
</evidence>